<organism evidence="1 2">
    <name type="scientific">Pelagibacter ubique</name>
    <dbReference type="NCBI Taxonomy" id="198252"/>
    <lineage>
        <taxon>Bacteria</taxon>
        <taxon>Pseudomonadati</taxon>
        <taxon>Pseudomonadota</taxon>
        <taxon>Alphaproteobacteria</taxon>
        <taxon>Candidatus Pelagibacterales</taxon>
        <taxon>Candidatus Pelagibacteraceae</taxon>
        <taxon>Candidatus Pelagibacter</taxon>
    </lineage>
</organism>
<gene>
    <name evidence="1" type="ORF">VP91_00002110</name>
</gene>
<sequence>MKKNKINLAYKNLDRFDYEFNCKKYLTIVKKHI</sequence>
<evidence type="ECO:0000313" key="1">
    <source>
        <dbReference type="EMBL" id="NMN67078.1"/>
    </source>
</evidence>
<comment type="caution">
    <text evidence="1">The sequence shown here is derived from an EMBL/GenBank/DDBJ whole genome shotgun (WGS) entry which is preliminary data.</text>
</comment>
<reference evidence="1 2" key="1">
    <citation type="submission" date="2019-07" db="EMBL/GenBank/DDBJ databases">
        <title>SAR11 Genome Evolution.</title>
        <authorList>
            <person name="Giovannoni S."/>
        </authorList>
    </citation>
    <scope>NUCLEOTIDE SEQUENCE [LARGE SCALE GENOMIC DNA]</scope>
    <source>
        <strain evidence="1 2">HTCC9565</strain>
    </source>
</reference>
<dbReference type="EMBL" id="LANA01000001">
    <property type="protein sequence ID" value="NMN67078.1"/>
    <property type="molecule type" value="Genomic_DNA"/>
</dbReference>
<keyword evidence="2" id="KW-1185">Reference proteome</keyword>
<accession>A0ABX1SZ05</accession>
<protein>
    <submittedName>
        <fullName evidence="1">Uncharacterized protein</fullName>
    </submittedName>
</protein>
<dbReference type="Proteomes" id="UP001166004">
    <property type="component" value="Unassembled WGS sequence"/>
</dbReference>
<evidence type="ECO:0000313" key="2">
    <source>
        <dbReference type="Proteomes" id="UP001166004"/>
    </source>
</evidence>
<name>A0ABX1SZ05_PELUQ</name>
<proteinExistence type="predicted"/>